<keyword evidence="11" id="KW-1185">Reference proteome</keyword>
<feature type="transmembrane region" description="Helical" evidence="10">
    <location>
        <begin position="113"/>
        <end position="134"/>
    </location>
</feature>
<evidence type="ECO:0000256" key="8">
    <source>
        <dbReference type="ARBA" id="ARBA00023170"/>
    </source>
</evidence>
<keyword evidence="5 10" id="KW-0552">Olfaction</keyword>
<dbReference type="Proteomes" id="UP000695000">
    <property type="component" value="Unplaced"/>
</dbReference>
<feature type="transmembrane region" description="Helical" evidence="10">
    <location>
        <begin position="154"/>
        <end position="187"/>
    </location>
</feature>
<keyword evidence="8 10" id="KW-0675">Receptor</keyword>
<evidence type="ECO:0000256" key="4">
    <source>
        <dbReference type="ARBA" id="ARBA00022692"/>
    </source>
</evidence>
<dbReference type="PANTHER" id="PTHR21137:SF35">
    <property type="entry name" value="ODORANT RECEPTOR 19A-RELATED"/>
    <property type="match status" value="1"/>
</dbReference>
<feature type="transmembrane region" description="Helical" evidence="10">
    <location>
        <begin position="238"/>
        <end position="257"/>
    </location>
</feature>
<dbReference type="RefSeq" id="XP_017773374.1">
    <property type="nucleotide sequence ID" value="XM_017917885.1"/>
</dbReference>
<dbReference type="GeneID" id="108560368"/>
<evidence type="ECO:0000313" key="12">
    <source>
        <dbReference type="RefSeq" id="XP_017773374.1"/>
    </source>
</evidence>
<evidence type="ECO:0000256" key="2">
    <source>
        <dbReference type="ARBA" id="ARBA00022475"/>
    </source>
</evidence>
<comment type="caution">
    <text evidence="10">Lacks conserved residue(s) required for the propagation of feature annotation.</text>
</comment>
<sequence>MTVTKNVALANMGLKTLGYVGLNAHSYNFGYGISVFVSLLRVVYVVLIVLLVAENYNNIDVIMDAAEAFSSYMQGGTKLVVILFYLPNMSWLVNQVEHFWEDLPNSKKDEYKLWFRAFPIYERTFFVTLTLLYVRSIVSKDLVFVCKIPDFPHAFAILLIGQYFAFTCDCIYVVGLDVFFMSLCILIKRQFMLIRDALLLLDDETNEAKIAANLKNCIKHHIFLLEYTTFFSETFKSALLLQYLLSTYSICIQLFILTERNTIPAVATSCFYMICVSIQLALYCFPADDLSEVASEVSNFIYSTKWYNNSNHLQKYIPTIICRSQKAPYFTAGGMIFINKAAFTTVFKSGLSFYTAVKNFKN</sequence>
<name>A0ABM1MFM4_NICVS</name>
<evidence type="ECO:0000256" key="6">
    <source>
        <dbReference type="ARBA" id="ARBA00022989"/>
    </source>
</evidence>
<dbReference type="PANTHER" id="PTHR21137">
    <property type="entry name" value="ODORANT RECEPTOR"/>
    <property type="match status" value="1"/>
</dbReference>
<keyword evidence="3 10" id="KW-0716">Sensory transduction</keyword>
<comment type="subcellular location">
    <subcellularLocation>
        <location evidence="1 10">Cell membrane</location>
        <topology evidence="1 10">Multi-pass membrane protein</topology>
    </subcellularLocation>
</comment>
<protein>
    <recommendedName>
        <fullName evidence="10">Odorant receptor</fullName>
    </recommendedName>
</protein>
<feature type="transmembrane region" description="Helical" evidence="10">
    <location>
        <begin position="29"/>
        <end position="53"/>
    </location>
</feature>
<accession>A0ABM1MFM4</accession>
<evidence type="ECO:0000256" key="7">
    <source>
        <dbReference type="ARBA" id="ARBA00023136"/>
    </source>
</evidence>
<feature type="transmembrane region" description="Helical" evidence="10">
    <location>
        <begin position="263"/>
        <end position="285"/>
    </location>
</feature>
<keyword evidence="2" id="KW-1003">Cell membrane</keyword>
<gene>
    <name evidence="12" type="primary">LOC108560368</name>
</gene>
<evidence type="ECO:0000256" key="10">
    <source>
        <dbReference type="RuleBase" id="RU351113"/>
    </source>
</evidence>
<proteinExistence type="inferred from homology"/>
<evidence type="ECO:0000256" key="9">
    <source>
        <dbReference type="ARBA" id="ARBA00023224"/>
    </source>
</evidence>
<evidence type="ECO:0000256" key="3">
    <source>
        <dbReference type="ARBA" id="ARBA00022606"/>
    </source>
</evidence>
<evidence type="ECO:0000256" key="5">
    <source>
        <dbReference type="ARBA" id="ARBA00022725"/>
    </source>
</evidence>
<evidence type="ECO:0000256" key="1">
    <source>
        <dbReference type="ARBA" id="ARBA00004651"/>
    </source>
</evidence>
<dbReference type="Pfam" id="PF02949">
    <property type="entry name" value="7tm_6"/>
    <property type="match status" value="1"/>
</dbReference>
<comment type="similarity">
    <text evidence="10">Belongs to the insect chemoreceptor superfamily. Heteromeric odorant receptor channel (TC 1.A.69) family.</text>
</comment>
<evidence type="ECO:0000313" key="11">
    <source>
        <dbReference type="Proteomes" id="UP000695000"/>
    </source>
</evidence>
<keyword evidence="6 10" id="KW-1133">Transmembrane helix</keyword>
<keyword evidence="7 10" id="KW-0472">Membrane</keyword>
<dbReference type="InterPro" id="IPR004117">
    <property type="entry name" value="7tm6_olfct_rcpt"/>
</dbReference>
<keyword evidence="9 10" id="KW-0807">Transducer</keyword>
<reference evidence="12" key="1">
    <citation type="submission" date="2025-08" db="UniProtKB">
        <authorList>
            <consortium name="RefSeq"/>
        </authorList>
    </citation>
    <scope>IDENTIFICATION</scope>
    <source>
        <tissue evidence="12">Whole Larva</tissue>
    </source>
</reference>
<organism evidence="11 12">
    <name type="scientific">Nicrophorus vespilloides</name>
    <name type="common">Boreal carrion beetle</name>
    <dbReference type="NCBI Taxonomy" id="110193"/>
    <lineage>
        <taxon>Eukaryota</taxon>
        <taxon>Metazoa</taxon>
        <taxon>Ecdysozoa</taxon>
        <taxon>Arthropoda</taxon>
        <taxon>Hexapoda</taxon>
        <taxon>Insecta</taxon>
        <taxon>Pterygota</taxon>
        <taxon>Neoptera</taxon>
        <taxon>Endopterygota</taxon>
        <taxon>Coleoptera</taxon>
        <taxon>Polyphaga</taxon>
        <taxon>Staphyliniformia</taxon>
        <taxon>Silphidae</taxon>
        <taxon>Nicrophorinae</taxon>
        <taxon>Nicrophorus</taxon>
    </lineage>
</organism>
<keyword evidence="4 10" id="KW-0812">Transmembrane</keyword>